<evidence type="ECO:0000313" key="9">
    <source>
        <dbReference type="Proteomes" id="UP000198853"/>
    </source>
</evidence>
<evidence type="ECO:0000313" key="8">
    <source>
        <dbReference type="EMBL" id="SDI55307.1"/>
    </source>
</evidence>
<gene>
    <name evidence="8" type="ORF">SAMN04488123_103101</name>
</gene>
<dbReference type="GO" id="GO:0005886">
    <property type="term" value="C:plasma membrane"/>
    <property type="evidence" value="ECO:0007669"/>
    <property type="project" value="UniProtKB-SubCell"/>
</dbReference>
<evidence type="ECO:0000256" key="3">
    <source>
        <dbReference type="ARBA" id="ARBA00022692"/>
    </source>
</evidence>
<feature type="compositionally biased region" description="Basic and acidic residues" evidence="6">
    <location>
        <begin position="300"/>
        <end position="309"/>
    </location>
</feature>
<name>A0A1G8LIL9_9BACI</name>
<evidence type="ECO:0000256" key="2">
    <source>
        <dbReference type="ARBA" id="ARBA00022475"/>
    </source>
</evidence>
<dbReference type="NCBIfam" id="TIGR02737">
    <property type="entry name" value="caa3_CtaG"/>
    <property type="match status" value="1"/>
</dbReference>
<proteinExistence type="predicted"/>
<dbReference type="InterPro" id="IPR019108">
    <property type="entry name" value="Caa3_assmbl_CtaG-rel"/>
</dbReference>
<dbReference type="Proteomes" id="UP000198853">
    <property type="component" value="Unassembled WGS sequence"/>
</dbReference>
<dbReference type="OrthoDB" id="128422at2"/>
<feature type="transmembrane region" description="Helical" evidence="7">
    <location>
        <begin position="52"/>
        <end position="73"/>
    </location>
</feature>
<protein>
    <submittedName>
        <fullName evidence="8">Putative membrane protein</fullName>
    </submittedName>
</protein>
<dbReference type="InterPro" id="IPR014108">
    <property type="entry name" value="Caa3-assmbl_CtaG"/>
</dbReference>
<accession>A0A1G8LIL9</accession>
<keyword evidence="3 7" id="KW-0812">Transmembrane</keyword>
<keyword evidence="5 7" id="KW-0472">Membrane</keyword>
<feature type="transmembrane region" description="Helical" evidence="7">
    <location>
        <begin position="85"/>
        <end position="103"/>
    </location>
</feature>
<evidence type="ECO:0000256" key="1">
    <source>
        <dbReference type="ARBA" id="ARBA00004651"/>
    </source>
</evidence>
<keyword evidence="2" id="KW-1003">Cell membrane</keyword>
<feature type="region of interest" description="Disordered" evidence="6">
    <location>
        <begin position="289"/>
        <end position="309"/>
    </location>
</feature>
<comment type="subcellular location">
    <subcellularLocation>
        <location evidence="1">Cell membrane</location>
        <topology evidence="1">Multi-pass membrane protein</topology>
    </subcellularLocation>
</comment>
<dbReference type="RefSeq" id="WP_090396584.1">
    <property type="nucleotide sequence ID" value="NZ_FNEN01000003.1"/>
</dbReference>
<organism evidence="8 9">
    <name type="scientific">Natribacillus halophilus</name>
    <dbReference type="NCBI Taxonomy" id="549003"/>
    <lineage>
        <taxon>Bacteria</taxon>
        <taxon>Bacillati</taxon>
        <taxon>Bacillota</taxon>
        <taxon>Bacilli</taxon>
        <taxon>Bacillales</taxon>
        <taxon>Bacillaceae</taxon>
        <taxon>Natribacillus</taxon>
    </lineage>
</organism>
<evidence type="ECO:0000256" key="4">
    <source>
        <dbReference type="ARBA" id="ARBA00022989"/>
    </source>
</evidence>
<keyword evidence="4 7" id="KW-1133">Transmembrane helix</keyword>
<evidence type="ECO:0000256" key="7">
    <source>
        <dbReference type="SAM" id="Phobius"/>
    </source>
</evidence>
<keyword evidence="9" id="KW-1185">Reference proteome</keyword>
<evidence type="ECO:0000256" key="5">
    <source>
        <dbReference type="ARBA" id="ARBA00023136"/>
    </source>
</evidence>
<sequence>MGDMFEQLTFRALWTPELIIVLAVVAALYVILTRKWYVRFEGGQKPRPKHDFLFGLALLCLYLGWGSPLYSIGHMTITIHMIQMVCAYFFTVPLMIIALPKWFLHAAFEGLGKYAYTLRNVMFHPITCLFVFNALFSFYHIPVVFDYLMLNPGVHSLYEIAMFIAAWMMWWHMIAPLPSKQYLHDFPRIFYIFGNGLLITPACALIIFSGYALFDTYTDMQYWQSVMAYCLPPNAGVSSDMFGGMGILGQLPPYTDQQLAGILMKVVQEILYAMAIGVSFKEWLQKDSHQDSGEPSISDIPEHVRIGDR</sequence>
<dbReference type="AlphaFoldDB" id="A0A1G8LIL9"/>
<feature type="transmembrane region" description="Helical" evidence="7">
    <location>
        <begin position="12"/>
        <end position="32"/>
    </location>
</feature>
<feature type="transmembrane region" description="Helical" evidence="7">
    <location>
        <begin position="157"/>
        <end position="177"/>
    </location>
</feature>
<evidence type="ECO:0000256" key="6">
    <source>
        <dbReference type="SAM" id="MobiDB-lite"/>
    </source>
</evidence>
<reference evidence="8 9" key="1">
    <citation type="submission" date="2016-10" db="EMBL/GenBank/DDBJ databases">
        <authorList>
            <person name="de Groot N.N."/>
        </authorList>
    </citation>
    <scope>NUCLEOTIDE SEQUENCE [LARGE SCALE GENOMIC DNA]</scope>
    <source>
        <strain evidence="8 9">DSM 21771</strain>
    </source>
</reference>
<dbReference type="Pfam" id="PF09678">
    <property type="entry name" value="Caa3_CtaG"/>
    <property type="match status" value="1"/>
</dbReference>
<dbReference type="EMBL" id="FNEN01000003">
    <property type="protein sequence ID" value="SDI55307.1"/>
    <property type="molecule type" value="Genomic_DNA"/>
</dbReference>
<feature type="transmembrane region" description="Helical" evidence="7">
    <location>
        <begin position="123"/>
        <end position="145"/>
    </location>
</feature>
<feature type="transmembrane region" description="Helical" evidence="7">
    <location>
        <begin position="189"/>
        <end position="214"/>
    </location>
</feature>